<feature type="compositionally biased region" description="Polar residues" evidence="7">
    <location>
        <begin position="128"/>
        <end position="138"/>
    </location>
</feature>
<keyword evidence="6" id="KW-0175">Coiled coil</keyword>
<dbReference type="InterPro" id="IPR051906">
    <property type="entry name" value="TolC-like"/>
</dbReference>
<dbReference type="PANTHER" id="PTHR30026">
    <property type="entry name" value="OUTER MEMBRANE PROTEIN TOLC"/>
    <property type="match status" value="1"/>
</dbReference>
<evidence type="ECO:0000256" key="4">
    <source>
        <dbReference type="ARBA" id="ARBA00023136"/>
    </source>
</evidence>
<keyword evidence="2" id="KW-1134">Transmembrane beta strand</keyword>
<protein>
    <submittedName>
        <fullName evidence="8">TolC family protein</fullName>
    </submittedName>
</protein>
<organism evidence="8 9">
    <name type="scientific">Vibrio porteresiae DSM 19223</name>
    <dbReference type="NCBI Taxonomy" id="1123496"/>
    <lineage>
        <taxon>Bacteria</taxon>
        <taxon>Pseudomonadati</taxon>
        <taxon>Pseudomonadota</taxon>
        <taxon>Gammaproteobacteria</taxon>
        <taxon>Vibrionales</taxon>
        <taxon>Vibrionaceae</taxon>
        <taxon>Vibrio</taxon>
    </lineage>
</organism>
<name>A0ABZ0QGP1_9VIBR</name>
<evidence type="ECO:0000313" key="9">
    <source>
        <dbReference type="Proteomes" id="UP001304071"/>
    </source>
</evidence>
<evidence type="ECO:0000313" key="8">
    <source>
        <dbReference type="EMBL" id="WPC75671.1"/>
    </source>
</evidence>
<feature type="coiled-coil region" evidence="6">
    <location>
        <begin position="201"/>
        <end position="263"/>
    </location>
</feature>
<keyword evidence="9" id="KW-1185">Reference proteome</keyword>
<evidence type="ECO:0000256" key="1">
    <source>
        <dbReference type="ARBA" id="ARBA00004442"/>
    </source>
</evidence>
<evidence type="ECO:0000256" key="5">
    <source>
        <dbReference type="ARBA" id="ARBA00023237"/>
    </source>
</evidence>
<dbReference type="RefSeq" id="WP_261897651.1">
    <property type="nucleotide sequence ID" value="NZ_AP024896.1"/>
</dbReference>
<proteinExistence type="predicted"/>
<accession>A0ABZ0QGP1</accession>
<gene>
    <name evidence="8" type="ORF">R8Z52_22380</name>
</gene>
<dbReference type="Proteomes" id="UP001304071">
    <property type="component" value="Chromosome 2"/>
</dbReference>
<dbReference type="Gene3D" id="1.20.1600.10">
    <property type="entry name" value="Outer membrane efflux proteins (OEP)"/>
    <property type="match status" value="1"/>
</dbReference>
<keyword evidence="4" id="KW-0472">Membrane</keyword>
<feature type="region of interest" description="Disordered" evidence="7">
    <location>
        <begin position="113"/>
        <end position="138"/>
    </location>
</feature>
<feature type="compositionally biased region" description="Low complexity" evidence="7">
    <location>
        <begin position="113"/>
        <end position="127"/>
    </location>
</feature>
<evidence type="ECO:0000256" key="2">
    <source>
        <dbReference type="ARBA" id="ARBA00022452"/>
    </source>
</evidence>
<comment type="subcellular location">
    <subcellularLocation>
        <location evidence="1">Cell outer membrane</location>
    </subcellularLocation>
</comment>
<dbReference type="PROSITE" id="PS51257">
    <property type="entry name" value="PROKAR_LIPOPROTEIN"/>
    <property type="match status" value="1"/>
</dbReference>
<keyword evidence="3" id="KW-0812">Transmembrane</keyword>
<reference evidence="8 9" key="1">
    <citation type="submission" date="2023-11" db="EMBL/GenBank/DDBJ databases">
        <title>Plant-associative lifestyle of Vibrio porteresiae and its evolutionary dynamics.</title>
        <authorList>
            <person name="Rameshkumar N."/>
            <person name="Kirti K."/>
        </authorList>
    </citation>
    <scope>NUCLEOTIDE SEQUENCE [LARGE SCALE GENOMIC DNA]</scope>
    <source>
        <strain evidence="8 9">MSSRF30</strain>
    </source>
</reference>
<evidence type="ECO:0000256" key="6">
    <source>
        <dbReference type="SAM" id="Coils"/>
    </source>
</evidence>
<evidence type="ECO:0000256" key="3">
    <source>
        <dbReference type="ARBA" id="ARBA00022692"/>
    </source>
</evidence>
<dbReference type="PANTHER" id="PTHR30026:SF20">
    <property type="entry name" value="OUTER MEMBRANE PROTEIN TOLC"/>
    <property type="match status" value="1"/>
</dbReference>
<dbReference type="SUPFAM" id="SSF56954">
    <property type="entry name" value="Outer membrane efflux proteins (OEP)"/>
    <property type="match status" value="1"/>
</dbReference>
<evidence type="ECO:0000256" key="7">
    <source>
        <dbReference type="SAM" id="MobiDB-lite"/>
    </source>
</evidence>
<sequence length="573" mass="62838">MKNTTRYFKKSALSLSVASLVVLSGCSLTPEAVTDQEKSALLAQDQLAMFAQQEPIVHAITLEEAMARAVKYNLQERLALMKHAYENQLLDSKRYDLLPSIAASAGWRTRDNQAASSSESVSTGTQSLEASTSQDRNVSNGDLSLSWNVLDFGIGYFGAKAQGNNVLAAEEQKRAVVADIMQKVRKAYWAAATAQQLEPTVNQALSQAKQALAKAKLTEQERLVAPIEAMQYQKSLLQMIAQLQNLSAELVMAKTELASLMNLAPGTPFTLAPIATAKTQLPAVGYQLDHLETLAMVNRPEINEEIYKARNAVLETRSQLTHLLPGASLFVGGHYDSNSYLVNQHWADAGVRVSWNLMNVFSYSSIKQAGKAKEEVAELRRQALRMAVLTQVHLAWQQYSQAQTQYAQAAELLRLQQGIAQQTQSAFQSDLKSRLEQIKMLTETALITRHRDQQLAQAYTAYGAIYQAAGLDPLPKTIHDASVATLSQAIAEQNQLLTKGTLTAQQQQVIALVKQGEVTTHEPTLLSQHVPAEATVSNSTKPAEYVSVYDSLGSLKAAIIHDYTRPVEETNAK</sequence>
<dbReference type="EMBL" id="CP138204">
    <property type="protein sequence ID" value="WPC75671.1"/>
    <property type="molecule type" value="Genomic_DNA"/>
</dbReference>
<keyword evidence="5" id="KW-0998">Cell outer membrane</keyword>